<keyword evidence="6 12" id="KW-0472">Membrane</keyword>
<dbReference type="InterPro" id="IPR000276">
    <property type="entry name" value="GPCR_Rhodpsn"/>
</dbReference>
<comment type="similarity">
    <text evidence="11">Belongs to the G-protein coupled receptor 1 family.</text>
</comment>
<dbReference type="PANTHER" id="PTHR24248">
    <property type="entry name" value="ADRENERGIC RECEPTOR-RELATED G-PROTEIN COUPLED RECEPTOR"/>
    <property type="match status" value="1"/>
</dbReference>
<comment type="subcellular location">
    <subcellularLocation>
        <location evidence="1">Cell membrane</location>
        <topology evidence="1">Multi-pass membrane protein</topology>
    </subcellularLocation>
</comment>
<evidence type="ECO:0000256" key="3">
    <source>
        <dbReference type="ARBA" id="ARBA00022692"/>
    </source>
</evidence>
<dbReference type="EMBL" id="VXAI01000504">
    <property type="protein sequence ID" value="NXJ70858.1"/>
    <property type="molecule type" value="Genomic_DNA"/>
</dbReference>
<evidence type="ECO:0000313" key="14">
    <source>
        <dbReference type="EMBL" id="NXJ70858.1"/>
    </source>
</evidence>
<keyword evidence="9" id="KW-0325">Glycoprotein</keyword>
<evidence type="ECO:0000256" key="1">
    <source>
        <dbReference type="ARBA" id="ARBA00004651"/>
    </source>
</evidence>
<proteinExistence type="inferred from homology"/>
<evidence type="ECO:0000256" key="2">
    <source>
        <dbReference type="ARBA" id="ARBA00022475"/>
    </source>
</evidence>
<dbReference type="PRINTS" id="PR00242">
    <property type="entry name" value="DOPAMINER"/>
</dbReference>
<keyword evidence="15" id="KW-1185">Reference proteome</keyword>
<evidence type="ECO:0000256" key="6">
    <source>
        <dbReference type="ARBA" id="ARBA00023136"/>
    </source>
</evidence>
<dbReference type="PRINTS" id="PR00237">
    <property type="entry name" value="GPCRRHODOPSN"/>
</dbReference>
<evidence type="ECO:0000259" key="13">
    <source>
        <dbReference type="PROSITE" id="PS50262"/>
    </source>
</evidence>
<keyword evidence="2" id="KW-1003">Cell membrane</keyword>
<sequence>VTATLLFLLILSTLLGNTLVCVAVVKFRHLRSKVTNFFVISLAVSDLLVAILVMPWKAATQVAGFWPFGAFCDVWVAFDIMCSTASILNLCIISMDRYWAISNPFCYQRKMTQRVAFIMIGVAWLLSLLISFIPVQLKWHKDRELFSQQEPGLNFTEEEENCDSSLSRTYAISSSLVSFYIPVAIMIGTYTRIFRIAQRQIRRISSLERAVEHAQSDCPHEASLKNSFKKETKVLKTLSVIMGVFVFCWLPFFVLNCVVPFCNLDLREPGELPCVSETVFNIFVWFGWANSSLNPIIYAFNADFRRAFATILGCGCLCHSNAVQTVNFSNDLVSYHHDTTYQKEVVTFSYPQLLPHAALQVESHEVAFEKVSQVSETSHDTLPAVMHVECEPAVSLEKITPFTSNAFN</sequence>
<accession>A0A7L0DGH5</accession>
<feature type="transmembrane region" description="Helical" evidence="12">
    <location>
        <begin position="170"/>
        <end position="193"/>
    </location>
</feature>
<dbReference type="GO" id="GO:0071880">
    <property type="term" value="P:adenylate cyclase-activating adrenergic receptor signaling pathway"/>
    <property type="evidence" value="ECO:0007669"/>
    <property type="project" value="TreeGrafter"/>
</dbReference>
<dbReference type="Proteomes" id="UP000545435">
    <property type="component" value="Unassembled WGS sequence"/>
</dbReference>
<feature type="non-terminal residue" evidence="14">
    <location>
        <position position="1"/>
    </location>
</feature>
<reference evidence="14 15" key="1">
    <citation type="submission" date="2019-09" db="EMBL/GenBank/DDBJ databases">
        <title>Bird 10,000 Genomes (B10K) Project - Family phase.</title>
        <authorList>
            <person name="Zhang G."/>
        </authorList>
    </citation>
    <scope>NUCLEOTIDE SEQUENCE [LARGE SCALE GENOMIC DNA]</scope>
    <source>
        <strain evidence="14">B10K-DU-006-20</strain>
        <tissue evidence="14">Mixed tissue sample</tissue>
    </source>
</reference>
<dbReference type="InterPro" id="IPR017452">
    <property type="entry name" value="GPCR_Rhodpsn_7TM"/>
</dbReference>
<protein>
    <submittedName>
        <fullName evidence="14">DRD1C protein</fullName>
    </submittedName>
</protein>
<dbReference type="GO" id="GO:0005886">
    <property type="term" value="C:plasma membrane"/>
    <property type="evidence" value="ECO:0007669"/>
    <property type="project" value="UniProtKB-SubCell"/>
</dbReference>
<keyword evidence="3 11" id="KW-0812">Transmembrane</keyword>
<dbReference type="GO" id="GO:0004930">
    <property type="term" value="F:G protein-coupled receptor activity"/>
    <property type="evidence" value="ECO:0007669"/>
    <property type="project" value="UniProtKB-KW"/>
</dbReference>
<keyword evidence="4 12" id="KW-1133">Transmembrane helix</keyword>
<comment type="caution">
    <text evidence="14">The sequence shown here is derived from an EMBL/GenBank/DDBJ whole genome shotgun (WGS) entry which is preliminary data.</text>
</comment>
<name>A0A7L0DGH5_9CHAR</name>
<dbReference type="SUPFAM" id="SSF81321">
    <property type="entry name" value="Family A G protein-coupled receptor-like"/>
    <property type="match status" value="1"/>
</dbReference>
<keyword evidence="5 11" id="KW-0297">G-protein coupled receptor</keyword>
<evidence type="ECO:0000256" key="11">
    <source>
        <dbReference type="RuleBase" id="RU000688"/>
    </source>
</evidence>
<evidence type="ECO:0000256" key="7">
    <source>
        <dbReference type="ARBA" id="ARBA00023157"/>
    </source>
</evidence>
<evidence type="ECO:0000256" key="8">
    <source>
        <dbReference type="ARBA" id="ARBA00023170"/>
    </source>
</evidence>
<evidence type="ECO:0000313" key="15">
    <source>
        <dbReference type="Proteomes" id="UP000545435"/>
    </source>
</evidence>
<evidence type="ECO:0000256" key="9">
    <source>
        <dbReference type="ARBA" id="ARBA00023180"/>
    </source>
</evidence>
<feature type="transmembrane region" description="Helical" evidence="12">
    <location>
        <begin position="6"/>
        <end position="25"/>
    </location>
</feature>
<dbReference type="Gene3D" id="1.20.1070.10">
    <property type="entry name" value="Rhodopsin 7-helix transmembrane proteins"/>
    <property type="match status" value="1"/>
</dbReference>
<evidence type="ECO:0000256" key="12">
    <source>
        <dbReference type="SAM" id="Phobius"/>
    </source>
</evidence>
<dbReference type="PROSITE" id="PS00237">
    <property type="entry name" value="G_PROTEIN_RECEP_F1_1"/>
    <property type="match status" value="1"/>
</dbReference>
<feature type="transmembrane region" description="Helical" evidence="12">
    <location>
        <begin position="68"/>
        <end position="94"/>
    </location>
</feature>
<dbReference type="CDD" id="cd15057">
    <property type="entry name" value="7tmA_D1-like_dopamine_R"/>
    <property type="match status" value="1"/>
</dbReference>
<evidence type="ECO:0000256" key="5">
    <source>
        <dbReference type="ARBA" id="ARBA00023040"/>
    </source>
</evidence>
<dbReference type="SMART" id="SM01381">
    <property type="entry name" value="7TM_GPCR_Srsx"/>
    <property type="match status" value="1"/>
</dbReference>
<gene>
    <name evidence="14" type="primary">Drd1c</name>
    <name evidence="14" type="ORF">ROSBEN_R08524</name>
</gene>
<dbReference type="FunFam" id="1.20.1070.10:FF:000691">
    <property type="entry name" value="Predicted vertebrate-like dopamine D1-like G-protein coupled receptor"/>
    <property type="match status" value="1"/>
</dbReference>
<organism evidence="14 15">
    <name type="scientific">Rostratula benghalensis</name>
    <name type="common">greater painted-snipe</name>
    <dbReference type="NCBI Taxonomy" id="118793"/>
    <lineage>
        <taxon>Eukaryota</taxon>
        <taxon>Metazoa</taxon>
        <taxon>Chordata</taxon>
        <taxon>Craniata</taxon>
        <taxon>Vertebrata</taxon>
        <taxon>Euteleostomi</taxon>
        <taxon>Archelosauria</taxon>
        <taxon>Archosauria</taxon>
        <taxon>Dinosauria</taxon>
        <taxon>Saurischia</taxon>
        <taxon>Theropoda</taxon>
        <taxon>Coelurosauria</taxon>
        <taxon>Aves</taxon>
        <taxon>Neognathae</taxon>
        <taxon>Neoaves</taxon>
        <taxon>Charadriiformes</taxon>
        <taxon>Rostratulidae</taxon>
        <taxon>Rostratula</taxon>
    </lineage>
</organism>
<evidence type="ECO:0000256" key="10">
    <source>
        <dbReference type="ARBA" id="ARBA00023224"/>
    </source>
</evidence>
<dbReference type="PANTHER" id="PTHR24248:SF123">
    <property type="entry name" value="G-PROTEIN COUPLED RECEPTORS FAMILY 1 PROFILE DOMAIN-CONTAINING PROTEIN"/>
    <property type="match status" value="1"/>
</dbReference>
<feature type="non-terminal residue" evidence="14">
    <location>
        <position position="408"/>
    </location>
</feature>
<keyword evidence="7" id="KW-1015">Disulfide bond</keyword>
<feature type="domain" description="G-protein coupled receptors family 1 profile" evidence="13">
    <location>
        <begin position="16"/>
        <end position="298"/>
    </location>
</feature>
<dbReference type="Pfam" id="PF00001">
    <property type="entry name" value="7tm_1"/>
    <property type="match status" value="1"/>
</dbReference>
<feature type="transmembrane region" description="Helical" evidence="12">
    <location>
        <begin position="234"/>
        <end position="255"/>
    </location>
</feature>
<feature type="transmembrane region" description="Helical" evidence="12">
    <location>
        <begin position="37"/>
        <end position="56"/>
    </location>
</feature>
<feature type="transmembrane region" description="Helical" evidence="12">
    <location>
        <begin position="115"/>
        <end position="137"/>
    </location>
</feature>
<dbReference type="GO" id="GO:0043410">
    <property type="term" value="P:positive regulation of MAPK cascade"/>
    <property type="evidence" value="ECO:0007669"/>
    <property type="project" value="TreeGrafter"/>
</dbReference>
<dbReference type="InterPro" id="IPR000929">
    <property type="entry name" value="Dopamine_rcpt"/>
</dbReference>
<keyword evidence="10 11" id="KW-0807">Transducer</keyword>
<dbReference type="PROSITE" id="PS50262">
    <property type="entry name" value="G_PROTEIN_RECEP_F1_2"/>
    <property type="match status" value="1"/>
</dbReference>
<dbReference type="AlphaFoldDB" id="A0A7L0DGH5"/>
<keyword evidence="8 11" id="KW-0675">Receptor</keyword>
<evidence type="ECO:0000256" key="4">
    <source>
        <dbReference type="ARBA" id="ARBA00022989"/>
    </source>
</evidence>